<proteinExistence type="predicted"/>
<evidence type="ECO:0000313" key="1">
    <source>
        <dbReference type="EMBL" id="MBB5324175.1"/>
    </source>
</evidence>
<keyword evidence="2" id="KW-1185">Reference proteome</keyword>
<dbReference type="EMBL" id="JACHEP010000004">
    <property type="protein sequence ID" value="MBB5324175.1"/>
    <property type="molecule type" value="Genomic_DNA"/>
</dbReference>
<dbReference type="AlphaFoldDB" id="A0A7W8IPA6"/>
<comment type="caution">
    <text evidence="1">The sequence shown here is derived from an EMBL/GenBank/DDBJ whole genome shotgun (WGS) entry which is preliminary data.</text>
</comment>
<reference evidence="1 2" key="1">
    <citation type="submission" date="2020-08" db="EMBL/GenBank/DDBJ databases">
        <title>Genomic Encyclopedia of Type Strains, Phase IV (KMG-IV): sequencing the most valuable type-strain genomes for metagenomic binning, comparative biology and taxonomic classification.</title>
        <authorList>
            <person name="Goeker M."/>
        </authorList>
    </citation>
    <scope>NUCLEOTIDE SEQUENCE [LARGE SCALE GENOMIC DNA]</scope>
    <source>
        <strain evidence="1 2">DSM 16325</strain>
    </source>
</reference>
<protein>
    <submittedName>
        <fullName evidence="1">Uncharacterized protein</fullName>
    </submittedName>
</protein>
<evidence type="ECO:0000313" key="2">
    <source>
        <dbReference type="Proteomes" id="UP000520011"/>
    </source>
</evidence>
<organism evidence="1 2">
    <name type="scientific">Anoxybacteroides tepidamans</name>
    <dbReference type="NCBI Taxonomy" id="265948"/>
    <lineage>
        <taxon>Bacteria</taxon>
        <taxon>Bacillati</taxon>
        <taxon>Bacillota</taxon>
        <taxon>Bacilli</taxon>
        <taxon>Bacillales</taxon>
        <taxon>Anoxybacillaceae</taxon>
        <taxon>Anoxybacteroides</taxon>
    </lineage>
</organism>
<dbReference type="Proteomes" id="UP000520011">
    <property type="component" value="Unassembled WGS sequence"/>
</dbReference>
<gene>
    <name evidence="1" type="ORF">HNQ34_001268</name>
</gene>
<accession>A0A7W8IPA6</accession>
<name>A0A7W8IPA6_9BACL</name>
<sequence length="62" mass="7351">MADKKVDSLFFRLTKASHRLAFVTPLRDRGNRFTDKCICLEAVLFGHSTVETYRLLHKRRKR</sequence>